<keyword evidence="2" id="KW-0808">Transferase</keyword>
<dbReference type="AlphaFoldDB" id="A0AAD5CSA8"/>
<evidence type="ECO:0000256" key="5">
    <source>
        <dbReference type="ARBA" id="ARBA00022840"/>
    </source>
</evidence>
<keyword evidence="4" id="KW-0418">Kinase</keyword>
<dbReference type="GO" id="GO:0005524">
    <property type="term" value="F:ATP binding"/>
    <property type="evidence" value="ECO:0007669"/>
    <property type="project" value="UniProtKB-KW"/>
</dbReference>
<keyword evidence="7" id="KW-1185">Reference proteome</keyword>
<reference evidence="6" key="1">
    <citation type="submission" date="2022-06" db="EMBL/GenBank/DDBJ databases">
        <title>Uncovering the hologenomic basis of an extraordinary plant invasion.</title>
        <authorList>
            <person name="Bieker V.C."/>
            <person name="Martin M.D."/>
            <person name="Gilbert T."/>
            <person name="Hodgins K."/>
            <person name="Battlay P."/>
            <person name="Petersen B."/>
            <person name="Wilson J."/>
        </authorList>
    </citation>
    <scope>NUCLEOTIDE SEQUENCE</scope>
    <source>
        <strain evidence="6">AA19_3_7</strain>
        <tissue evidence="6">Leaf</tissue>
    </source>
</reference>
<keyword evidence="3" id="KW-0547">Nucleotide-binding</keyword>
<dbReference type="InterPro" id="IPR011009">
    <property type="entry name" value="Kinase-like_dom_sf"/>
</dbReference>
<evidence type="ECO:0000256" key="4">
    <source>
        <dbReference type="ARBA" id="ARBA00022777"/>
    </source>
</evidence>
<dbReference type="PANTHER" id="PTHR48016:SF5">
    <property type="entry name" value="MITOGEN-ACTIVATED PROTEIN KINASE KINASE KINASE 5"/>
    <property type="match status" value="1"/>
</dbReference>
<gene>
    <name evidence="6" type="ORF">M8C21_020653</name>
</gene>
<sequence length="61" mass="7113">MQPAALFKVMKETPPIPETMSSDGKDFLRSCFVRNPAERPTARMLLEHKFLMVQNPREHTR</sequence>
<proteinExistence type="inferred from homology"/>
<organism evidence="6 7">
    <name type="scientific">Ambrosia artemisiifolia</name>
    <name type="common">Common ragweed</name>
    <dbReference type="NCBI Taxonomy" id="4212"/>
    <lineage>
        <taxon>Eukaryota</taxon>
        <taxon>Viridiplantae</taxon>
        <taxon>Streptophyta</taxon>
        <taxon>Embryophyta</taxon>
        <taxon>Tracheophyta</taxon>
        <taxon>Spermatophyta</taxon>
        <taxon>Magnoliopsida</taxon>
        <taxon>eudicotyledons</taxon>
        <taxon>Gunneridae</taxon>
        <taxon>Pentapetalae</taxon>
        <taxon>asterids</taxon>
        <taxon>campanulids</taxon>
        <taxon>Asterales</taxon>
        <taxon>Asteraceae</taxon>
        <taxon>Asteroideae</taxon>
        <taxon>Heliantheae alliance</taxon>
        <taxon>Heliantheae</taxon>
        <taxon>Ambrosia</taxon>
    </lineage>
</organism>
<keyword evidence="5" id="KW-0067">ATP-binding</keyword>
<dbReference type="SUPFAM" id="SSF56112">
    <property type="entry name" value="Protein kinase-like (PK-like)"/>
    <property type="match status" value="1"/>
</dbReference>
<dbReference type="GO" id="GO:0004709">
    <property type="term" value="F:MAP kinase kinase kinase activity"/>
    <property type="evidence" value="ECO:0007669"/>
    <property type="project" value="TreeGrafter"/>
</dbReference>
<protein>
    <submittedName>
        <fullName evidence="6">Uncharacterized protein</fullName>
    </submittedName>
</protein>
<evidence type="ECO:0000313" key="6">
    <source>
        <dbReference type="EMBL" id="KAI7746924.1"/>
    </source>
</evidence>
<accession>A0AAD5CSA8</accession>
<evidence type="ECO:0000256" key="2">
    <source>
        <dbReference type="ARBA" id="ARBA00022679"/>
    </source>
</evidence>
<evidence type="ECO:0000313" key="7">
    <source>
        <dbReference type="Proteomes" id="UP001206925"/>
    </source>
</evidence>
<dbReference type="GO" id="GO:0005737">
    <property type="term" value="C:cytoplasm"/>
    <property type="evidence" value="ECO:0007669"/>
    <property type="project" value="TreeGrafter"/>
</dbReference>
<dbReference type="PANTHER" id="PTHR48016">
    <property type="entry name" value="MAP KINASE KINASE KINASE SSK2-RELATED-RELATED"/>
    <property type="match status" value="1"/>
</dbReference>
<evidence type="ECO:0000256" key="1">
    <source>
        <dbReference type="ARBA" id="ARBA00006529"/>
    </source>
</evidence>
<dbReference type="InterPro" id="IPR050538">
    <property type="entry name" value="MAP_kinase_kinase_kinase"/>
</dbReference>
<comment type="similarity">
    <text evidence="1">Belongs to the protein kinase superfamily. STE Ser/Thr protein kinase family. MAP kinase kinase kinase subfamily.</text>
</comment>
<name>A0AAD5CSA8_AMBAR</name>
<dbReference type="EMBL" id="JAMZMK010006873">
    <property type="protein sequence ID" value="KAI7746924.1"/>
    <property type="molecule type" value="Genomic_DNA"/>
</dbReference>
<comment type="caution">
    <text evidence="6">The sequence shown here is derived from an EMBL/GenBank/DDBJ whole genome shotgun (WGS) entry which is preliminary data.</text>
</comment>
<dbReference type="Proteomes" id="UP001206925">
    <property type="component" value="Unassembled WGS sequence"/>
</dbReference>
<evidence type="ECO:0000256" key="3">
    <source>
        <dbReference type="ARBA" id="ARBA00022741"/>
    </source>
</evidence>
<dbReference type="Gene3D" id="1.10.510.10">
    <property type="entry name" value="Transferase(Phosphotransferase) domain 1"/>
    <property type="match status" value="1"/>
</dbReference>